<proteinExistence type="predicted"/>
<organism evidence="2">
    <name type="scientific">Trieres chinensis</name>
    <name type="common">Marine centric diatom</name>
    <name type="synonym">Odontella sinensis</name>
    <dbReference type="NCBI Taxonomy" id="1514140"/>
    <lineage>
        <taxon>Eukaryota</taxon>
        <taxon>Sar</taxon>
        <taxon>Stramenopiles</taxon>
        <taxon>Ochrophyta</taxon>
        <taxon>Bacillariophyta</taxon>
        <taxon>Mediophyceae</taxon>
        <taxon>Biddulphiophycidae</taxon>
        <taxon>Eupodiscales</taxon>
        <taxon>Parodontellaceae</taxon>
        <taxon>Trieres</taxon>
    </lineage>
</organism>
<dbReference type="EMBL" id="HBGO01028643">
    <property type="protein sequence ID" value="CAD9352438.1"/>
    <property type="molecule type" value="Transcribed_RNA"/>
</dbReference>
<protein>
    <submittedName>
        <fullName evidence="2">Uncharacterized protein</fullName>
    </submittedName>
</protein>
<dbReference type="AlphaFoldDB" id="A0A7S1ZYC8"/>
<sequence length="105" mass="10662">MSSSSSSAATTGAGGRVGASSSSSSSVPAALAALDRCGPEVSDAVADCLDYLRARIGVPRDMSYPAATELRAELRGLSGALRRRREGGRSSAVKTDVVEELVSTT</sequence>
<accession>A0A7S1ZYC8</accession>
<name>A0A7S1ZYC8_TRICV</name>
<evidence type="ECO:0000313" key="2">
    <source>
        <dbReference type="EMBL" id="CAD9352438.1"/>
    </source>
</evidence>
<evidence type="ECO:0000256" key="1">
    <source>
        <dbReference type="SAM" id="MobiDB-lite"/>
    </source>
</evidence>
<feature type="compositionally biased region" description="Low complexity" evidence="1">
    <location>
        <begin position="1"/>
        <end position="11"/>
    </location>
</feature>
<reference evidence="2" key="1">
    <citation type="submission" date="2021-01" db="EMBL/GenBank/DDBJ databases">
        <authorList>
            <person name="Corre E."/>
            <person name="Pelletier E."/>
            <person name="Niang G."/>
            <person name="Scheremetjew M."/>
            <person name="Finn R."/>
            <person name="Kale V."/>
            <person name="Holt S."/>
            <person name="Cochrane G."/>
            <person name="Meng A."/>
            <person name="Brown T."/>
            <person name="Cohen L."/>
        </authorList>
    </citation>
    <scope>NUCLEOTIDE SEQUENCE</scope>
    <source>
        <strain evidence="2">Grunow 1884</strain>
    </source>
</reference>
<gene>
    <name evidence="2" type="ORF">OSIN01602_LOCUS16484</name>
</gene>
<feature type="region of interest" description="Disordered" evidence="1">
    <location>
        <begin position="1"/>
        <end position="24"/>
    </location>
</feature>